<dbReference type="Gene3D" id="2.60.120.10">
    <property type="entry name" value="Jelly Rolls"/>
    <property type="match status" value="1"/>
</dbReference>
<reference evidence="1" key="1">
    <citation type="submission" date="2020-04" db="EMBL/GenBank/DDBJ databases">
        <authorList>
            <person name="Chiriac C."/>
            <person name="Salcher M."/>
            <person name="Ghai R."/>
            <person name="Kavagutti S V."/>
        </authorList>
    </citation>
    <scope>NUCLEOTIDE SEQUENCE</scope>
</reference>
<protein>
    <recommendedName>
        <fullName evidence="2">Cupin</fullName>
    </recommendedName>
</protein>
<dbReference type="InterPro" id="IPR011051">
    <property type="entry name" value="RmlC_Cupin_sf"/>
</dbReference>
<name>A0A6J5KPT0_9CAUD</name>
<evidence type="ECO:0008006" key="2">
    <source>
        <dbReference type="Google" id="ProtNLM"/>
    </source>
</evidence>
<dbReference type="SUPFAM" id="SSF51182">
    <property type="entry name" value="RmlC-like cupins"/>
    <property type="match status" value="1"/>
</dbReference>
<dbReference type="EMBL" id="LR796178">
    <property type="protein sequence ID" value="CAB4124374.1"/>
    <property type="molecule type" value="Genomic_DNA"/>
</dbReference>
<organism evidence="1">
    <name type="scientific">uncultured Caudovirales phage</name>
    <dbReference type="NCBI Taxonomy" id="2100421"/>
    <lineage>
        <taxon>Viruses</taxon>
        <taxon>Duplodnaviria</taxon>
        <taxon>Heunggongvirae</taxon>
        <taxon>Uroviricota</taxon>
        <taxon>Caudoviricetes</taxon>
        <taxon>Peduoviridae</taxon>
        <taxon>Maltschvirus</taxon>
        <taxon>Maltschvirus maltsch</taxon>
    </lineage>
</organism>
<sequence length="117" mass="13685">MRLSGIIKKGWGYEDIFVTNDMYCGKFLHFKEGAKFSMHFHAKKHETWRIVSGEFVVEWINKENAKVYSELLYPGSIWVNEPLKPHRLICRKEGSVLEISTEDSVEDNYRVMPGDSQ</sequence>
<evidence type="ECO:0000313" key="1">
    <source>
        <dbReference type="EMBL" id="CAB4124374.1"/>
    </source>
</evidence>
<accession>A0A6J5KPT0</accession>
<proteinExistence type="predicted"/>
<gene>
    <name evidence="1" type="ORF">UFOVP49_212</name>
</gene>
<dbReference type="InterPro" id="IPR014710">
    <property type="entry name" value="RmlC-like_jellyroll"/>
</dbReference>